<keyword evidence="1" id="KW-0004">4Fe-4S</keyword>
<evidence type="ECO:0000256" key="4">
    <source>
        <dbReference type="ARBA" id="ARBA00023014"/>
    </source>
</evidence>
<proteinExistence type="predicted"/>
<evidence type="ECO:0000259" key="5">
    <source>
        <dbReference type="PROSITE" id="PS51379"/>
    </source>
</evidence>
<dbReference type="PROSITE" id="PS51379">
    <property type="entry name" value="4FE4S_FER_2"/>
    <property type="match status" value="2"/>
</dbReference>
<dbReference type="Proteomes" id="UP000283387">
    <property type="component" value="Unassembled WGS sequence"/>
</dbReference>
<dbReference type="RefSeq" id="WP_120274817.1">
    <property type="nucleotide sequence ID" value="NZ_RAPN01000003.1"/>
</dbReference>
<dbReference type="Pfam" id="PF00037">
    <property type="entry name" value="Fer4"/>
    <property type="match status" value="1"/>
</dbReference>
<keyword evidence="7" id="KW-1185">Reference proteome</keyword>
<dbReference type="PANTHER" id="PTHR43687">
    <property type="entry name" value="ADENYLYLSULFATE REDUCTASE, BETA SUBUNIT"/>
    <property type="match status" value="1"/>
</dbReference>
<evidence type="ECO:0000256" key="1">
    <source>
        <dbReference type="ARBA" id="ARBA00022485"/>
    </source>
</evidence>
<evidence type="ECO:0000256" key="2">
    <source>
        <dbReference type="ARBA" id="ARBA00022723"/>
    </source>
</evidence>
<evidence type="ECO:0000313" key="7">
    <source>
        <dbReference type="Proteomes" id="UP000283387"/>
    </source>
</evidence>
<name>A0A419VX34_9BACT</name>
<dbReference type="PANTHER" id="PTHR43687:SF1">
    <property type="entry name" value="FERREDOXIN III"/>
    <property type="match status" value="1"/>
</dbReference>
<dbReference type="OrthoDB" id="9813230at2"/>
<accession>A0A419VX34</accession>
<feature type="domain" description="4Fe-4S ferredoxin-type" evidence="5">
    <location>
        <begin position="159"/>
        <end position="189"/>
    </location>
</feature>
<comment type="caution">
    <text evidence="6">The sequence shown here is derived from an EMBL/GenBank/DDBJ whole genome shotgun (WGS) entry which is preliminary data.</text>
</comment>
<evidence type="ECO:0000313" key="6">
    <source>
        <dbReference type="EMBL" id="RKD87795.1"/>
    </source>
</evidence>
<keyword evidence="4" id="KW-0411">Iron-sulfur</keyword>
<evidence type="ECO:0000256" key="3">
    <source>
        <dbReference type="ARBA" id="ARBA00023004"/>
    </source>
</evidence>
<keyword evidence="2" id="KW-0479">Metal-binding</keyword>
<gene>
    <name evidence="6" type="ORF">BC643_3802</name>
</gene>
<dbReference type="InterPro" id="IPR050572">
    <property type="entry name" value="Fe-S_Ferredoxin"/>
</dbReference>
<dbReference type="InterPro" id="IPR017896">
    <property type="entry name" value="4Fe4S_Fe-S-bd"/>
</dbReference>
<feature type="domain" description="4Fe-4S ferredoxin-type" evidence="5">
    <location>
        <begin position="129"/>
        <end position="158"/>
    </location>
</feature>
<dbReference type="SUPFAM" id="SSF54862">
    <property type="entry name" value="4Fe-4S ferredoxins"/>
    <property type="match status" value="1"/>
</dbReference>
<dbReference type="GO" id="GO:0046872">
    <property type="term" value="F:metal ion binding"/>
    <property type="evidence" value="ECO:0007669"/>
    <property type="project" value="UniProtKB-KW"/>
</dbReference>
<organism evidence="6 7">
    <name type="scientific">Mangrovibacterium diazotrophicum</name>
    <dbReference type="NCBI Taxonomy" id="1261403"/>
    <lineage>
        <taxon>Bacteria</taxon>
        <taxon>Pseudomonadati</taxon>
        <taxon>Bacteroidota</taxon>
        <taxon>Bacteroidia</taxon>
        <taxon>Marinilabiliales</taxon>
        <taxon>Prolixibacteraceae</taxon>
        <taxon>Mangrovibacterium</taxon>
    </lineage>
</organism>
<protein>
    <submittedName>
        <fullName evidence="6">4Fe-4S binding protein</fullName>
    </submittedName>
</protein>
<dbReference type="Gene3D" id="3.30.70.20">
    <property type="match status" value="1"/>
</dbReference>
<reference evidence="6 7" key="1">
    <citation type="submission" date="2018-09" db="EMBL/GenBank/DDBJ databases">
        <title>Genomic Encyclopedia of Archaeal and Bacterial Type Strains, Phase II (KMG-II): from individual species to whole genera.</title>
        <authorList>
            <person name="Goeker M."/>
        </authorList>
    </citation>
    <scope>NUCLEOTIDE SEQUENCE [LARGE SCALE GENOMIC DNA]</scope>
    <source>
        <strain evidence="6 7">DSM 27148</strain>
    </source>
</reference>
<dbReference type="AlphaFoldDB" id="A0A419VX34"/>
<sequence length="256" mass="28785">MKHTKSILFCNCGAGLIAPQRAAELSAELRKLEADVVELHDLCAFSVHDAPKLGNLTAGYEQTTIIACFPRAVKNMLQQGGARLGEFDVLNFRTLNNEAIISELKSRFSIPEGESNYLVEKTDLEVPAWYPVIDQSRCISCGQCARFCLFGVYRFDKKNLEVVHPLNCKNNCPACGRTCPTQAIIFPRLPENSVLSGAEPLEKDKTIAEKQSSLFVMLNERNKSRQSIFRQGVMQLAEEERQKALEEVRKMNQKEE</sequence>
<keyword evidence="3" id="KW-0408">Iron</keyword>
<dbReference type="GO" id="GO:0051539">
    <property type="term" value="F:4 iron, 4 sulfur cluster binding"/>
    <property type="evidence" value="ECO:0007669"/>
    <property type="project" value="UniProtKB-KW"/>
</dbReference>
<dbReference type="EMBL" id="RAPN01000003">
    <property type="protein sequence ID" value="RKD87795.1"/>
    <property type="molecule type" value="Genomic_DNA"/>
</dbReference>